<name>A0A1M6QHA0_9CLOT</name>
<keyword evidence="1" id="KW-0472">Membrane</keyword>
<evidence type="ECO:0000313" key="3">
    <source>
        <dbReference type="Proteomes" id="UP000184310"/>
    </source>
</evidence>
<keyword evidence="1" id="KW-0812">Transmembrane</keyword>
<organism evidence="2 3">
    <name type="scientific">Clostridium cavendishii DSM 21758</name>
    <dbReference type="NCBI Taxonomy" id="1121302"/>
    <lineage>
        <taxon>Bacteria</taxon>
        <taxon>Bacillati</taxon>
        <taxon>Bacillota</taxon>
        <taxon>Clostridia</taxon>
        <taxon>Eubacteriales</taxon>
        <taxon>Clostridiaceae</taxon>
        <taxon>Clostridium</taxon>
    </lineage>
</organism>
<dbReference type="OrthoDB" id="1739072at2"/>
<keyword evidence="1" id="KW-1133">Transmembrane helix</keyword>
<dbReference type="Proteomes" id="UP000184310">
    <property type="component" value="Unassembled WGS sequence"/>
</dbReference>
<accession>A0A1M6QHA0</accession>
<feature type="transmembrane region" description="Helical" evidence="1">
    <location>
        <begin position="12"/>
        <end position="38"/>
    </location>
</feature>
<proteinExistence type="predicted"/>
<evidence type="ECO:0000256" key="1">
    <source>
        <dbReference type="SAM" id="Phobius"/>
    </source>
</evidence>
<gene>
    <name evidence="2" type="ORF">SAMN02745163_03402</name>
</gene>
<reference evidence="2 3" key="1">
    <citation type="submission" date="2016-11" db="EMBL/GenBank/DDBJ databases">
        <authorList>
            <person name="Jaros S."/>
            <person name="Januszkiewicz K."/>
            <person name="Wedrychowicz H."/>
        </authorList>
    </citation>
    <scope>NUCLEOTIDE SEQUENCE [LARGE SCALE GENOMIC DNA]</scope>
    <source>
        <strain evidence="2 3">DSM 21758</strain>
    </source>
</reference>
<dbReference type="AlphaFoldDB" id="A0A1M6QHA0"/>
<evidence type="ECO:0000313" key="2">
    <source>
        <dbReference type="EMBL" id="SHK19558.1"/>
    </source>
</evidence>
<protein>
    <submittedName>
        <fullName evidence="2">TadE-like protein</fullName>
    </submittedName>
</protein>
<dbReference type="EMBL" id="FQZB01000014">
    <property type="protein sequence ID" value="SHK19558.1"/>
    <property type="molecule type" value="Genomic_DNA"/>
</dbReference>
<dbReference type="STRING" id="1121302.SAMN02745163_03402"/>
<keyword evidence="3" id="KW-1185">Reference proteome</keyword>
<dbReference type="RefSeq" id="WP_072990625.1">
    <property type="nucleotide sequence ID" value="NZ_FQZB01000014.1"/>
</dbReference>
<sequence length="209" mass="23611">MRDVTKSKKGSMTVEMAFIFPIVLVFIIFICFIAAMLYNRTVGVALVNKNLDKATIYWSKTNIDFKTGAYTSGGNALYDFESNKKKATVGGYIKSDIGNCLLANGVKITPELDTSNYIIYRKLKAKVTIDYGVPFGGLFKIIGITKPIKDEVYVESVINNPVEFTRNIDVMVDVWEDVKFRNDIKLGDNFTAFTNKMNKLLNDFEQFVK</sequence>